<evidence type="ECO:0000313" key="3">
    <source>
        <dbReference type="Proteomes" id="UP000595140"/>
    </source>
</evidence>
<keyword evidence="3" id="KW-1185">Reference proteome</keyword>
<accession>A0A484LNS6</accession>
<gene>
    <name evidence="2" type="ORF">CCAM_LOCUS19797</name>
</gene>
<dbReference type="EMBL" id="OOIL02001766">
    <property type="protein sequence ID" value="VFQ78021.1"/>
    <property type="molecule type" value="Genomic_DNA"/>
</dbReference>
<feature type="region of interest" description="Disordered" evidence="1">
    <location>
        <begin position="1"/>
        <end position="58"/>
    </location>
</feature>
<evidence type="ECO:0000256" key="1">
    <source>
        <dbReference type="SAM" id="MobiDB-lite"/>
    </source>
</evidence>
<reference evidence="2 3" key="1">
    <citation type="submission" date="2018-04" db="EMBL/GenBank/DDBJ databases">
        <authorList>
            <person name="Vogel A."/>
        </authorList>
    </citation>
    <scope>NUCLEOTIDE SEQUENCE [LARGE SCALE GENOMIC DNA]</scope>
</reference>
<evidence type="ECO:0000313" key="2">
    <source>
        <dbReference type="EMBL" id="VFQ78021.1"/>
    </source>
</evidence>
<dbReference type="AlphaFoldDB" id="A0A484LNS6"/>
<name>A0A484LNS6_9ASTE</name>
<organism evidence="2 3">
    <name type="scientific">Cuscuta campestris</name>
    <dbReference type="NCBI Taxonomy" id="132261"/>
    <lineage>
        <taxon>Eukaryota</taxon>
        <taxon>Viridiplantae</taxon>
        <taxon>Streptophyta</taxon>
        <taxon>Embryophyta</taxon>
        <taxon>Tracheophyta</taxon>
        <taxon>Spermatophyta</taxon>
        <taxon>Magnoliopsida</taxon>
        <taxon>eudicotyledons</taxon>
        <taxon>Gunneridae</taxon>
        <taxon>Pentapetalae</taxon>
        <taxon>asterids</taxon>
        <taxon>lamiids</taxon>
        <taxon>Solanales</taxon>
        <taxon>Convolvulaceae</taxon>
        <taxon>Cuscuteae</taxon>
        <taxon>Cuscuta</taxon>
        <taxon>Cuscuta subgen. Grammica</taxon>
        <taxon>Cuscuta sect. Cleistogrammica</taxon>
    </lineage>
</organism>
<dbReference type="Proteomes" id="UP000595140">
    <property type="component" value="Unassembled WGS sequence"/>
</dbReference>
<proteinExistence type="predicted"/>
<protein>
    <submittedName>
        <fullName evidence="2">Uncharacterized protein</fullName>
    </submittedName>
</protein>
<sequence length="188" mass="21026">MPRPHWSWCPPSISPDFAGKRSDPPSTQGKGGGQSRHLLGERRIGRSGGSRGSGSRLAARTRLRERSFIGSRVEGRLVNLPMLRSFAFWPDVRLDVELIKDRHDKKSIGERPVVRGGVEHVDHHKFTPINIGVVNHRMDRLRVFLGESGVVELPGLEDPCQHIEDALQEKSLLAALNSPRMIKCSYTI</sequence>